<dbReference type="OrthoDB" id="4481893at2759"/>
<feature type="compositionally biased region" description="Basic residues" evidence="1">
    <location>
        <begin position="247"/>
        <end position="256"/>
    </location>
</feature>
<feature type="compositionally biased region" description="Low complexity" evidence="1">
    <location>
        <begin position="233"/>
        <end position="246"/>
    </location>
</feature>
<feature type="compositionally biased region" description="Basic and acidic residues" evidence="1">
    <location>
        <begin position="135"/>
        <end position="147"/>
    </location>
</feature>
<feature type="compositionally biased region" description="Low complexity" evidence="1">
    <location>
        <begin position="276"/>
        <end position="289"/>
    </location>
</feature>
<accession>A0A8H6QQ76</accession>
<sequence length="357" mass="37702">MSEQADALCVKCGAPRAKGFVGMVTSMCLDCARVKLEADAADIHSGKASHAGEPLANPQSEAEEAAGSERAPSVEEGEQPSRSPKQRIQPSAAKGADGKKMTPACANCKKSKIRCTHRQVIEDDGSNVPSRKRKREAEAHVGVRDDAGNGSDPSASVGAEDQAPPPAKRPLRIRLKGKNEEVLTESATRPPGSEAGVSLAKRQAPGGLRKRKFVEVEEEASSGATESKPAAAVSVEGTGSVEVSNPPRKRTRRGRKPKAERDVEAVEQAAVRNTTPAPVVEPAAARSPATAPGSQPLPSFPMNNLEGAAHLSVHAVLSRELQQKLEDAETKWLAAIQSLQAAKQALDNWVEVWNKGL</sequence>
<protein>
    <submittedName>
        <fullName evidence="3">Uncharacterized protein</fullName>
    </submittedName>
</protein>
<evidence type="ECO:0000256" key="1">
    <source>
        <dbReference type="SAM" id="MobiDB-lite"/>
    </source>
</evidence>
<dbReference type="EMBL" id="JACBAE010001387">
    <property type="protein sequence ID" value="KAF7158285.1"/>
    <property type="molecule type" value="Genomic_DNA"/>
</dbReference>
<feature type="region of interest" description="Disordered" evidence="1">
    <location>
        <begin position="43"/>
        <end position="300"/>
    </location>
</feature>
<dbReference type="Proteomes" id="UP000654922">
    <property type="component" value="Unassembled WGS sequence"/>
</dbReference>
<feature type="compositionally biased region" description="Polar residues" evidence="1">
    <location>
        <begin position="80"/>
        <end position="89"/>
    </location>
</feature>
<evidence type="ECO:0000313" key="3">
    <source>
        <dbReference type="EMBL" id="KAF7176734.1"/>
    </source>
</evidence>
<comment type="caution">
    <text evidence="3">The sequence shown here is derived from an EMBL/GenBank/DDBJ whole genome shotgun (WGS) entry which is preliminary data.</text>
</comment>
<proteinExistence type="predicted"/>
<dbReference type="AlphaFoldDB" id="A0A8H6QQ76"/>
<gene>
    <name evidence="2" type="ORF">CNMCM5623_003054</name>
    <name evidence="3" type="ORF">CNMCM7691_003747</name>
</gene>
<dbReference type="EMBL" id="JACBAG010001908">
    <property type="protein sequence ID" value="KAF7176734.1"/>
    <property type="molecule type" value="Genomic_DNA"/>
</dbReference>
<reference evidence="3" key="1">
    <citation type="submission" date="2020-06" db="EMBL/GenBank/DDBJ databases">
        <title>Draft genome sequences of strains closely related to Aspergillus parafelis and Aspergillus hiratsukae.</title>
        <authorList>
            <person name="Dos Santos R.A.C."/>
            <person name="Rivero-Menendez O."/>
            <person name="Steenwyk J.L."/>
            <person name="Mead M.E."/>
            <person name="Goldman G.H."/>
            <person name="Alastruey-Izquierdo A."/>
            <person name="Rokas A."/>
        </authorList>
    </citation>
    <scope>NUCLEOTIDE SEQUENCE</scope>
    <source>
        <strain evidence="2">CNM-CM5623</strain>
        <strain evidence="3">CNM-CM7691</strain>
    </source>
</reference>
<organism evidence="3 4">
    <name type="scientific">Aspergillus felis</name>
    <dbReference type="NCBI Taxonomy" id="1287682"/>
    <lineage>
        <taxon>Eukaryota</taxon>
        <taxon>Fungi</taxon>
        <taxon>Dikarya</taxon>
        <taxon>Ascomycota</taxon>
        <taxon>Pezizomycotina</taxon>
        <taxon>Eurotiomycetes</taxon>
        <taxon>Eurotiomycetidae</taxon>
        <taxon>Eurotiales</taxon>
        <taxon>Aspergillaceae</taxon>
        <taxon>Aspergillus</taxon>
        <taxon>Aspergillus subgen. Fumigati</taxon>
    </lineage>
</organism>
<evidence type="ECO:0000313" key="4">
    <source>
        <dbReference type="Proteomes" id="UP000641853"/>
    </source>
</evidence>
<keyword evidence="4" id="KW-1185">Reference proteome</keyword>
<name>A0A8H6QQ76_9EURO</name>
<dbReference type="Proteomes" id="UP000641853">
    <property type="component" value="Unassembled WGS sequence"/>
</dbReference>
<evidence type="ECO:0000313" key="2">
    <source>
        <dbReference type="EMBL" id="KAF7158285.1"/>
    </source>
</evidence>